<sequence>MPPHMVGPPSGNPGEGASEAHICTQNRLQAIHPTPNPPASRAHASTILPDPMPPAKKRRIAPDAPTSPARPASGTPIAPLAAPPSAALRRPTLPPVHLTGAASPIAQPPPAPPPPTEPPATPPLATPVRADNAPAAISTSSPHAPQVNAETTWYDQVGQDTVFDPELFARASLVINTTHSLLICLICHAAVPPSQVMRHHNGNSHPPVRGPTSLLEDVRAGFRRVGLEYNSPKDVGPSPEPPRPIFGLPRPEQRLQCHACFKTYADPHSLRSHACRSHRPQTPHVGSPVWTQAATPSHWIVVCDPDRHATPPTSHSLRQQAFADTIARRPPPALTVSIAEDDRMLNTFLARERWVDILDGLDAAAVADWAKVEDNHPEMPGLARHLLAYMAEAQWSYRSLYTSKLVSMRPSRLKPLEMVEFVHRDVGLHAHAKYSRDVAPVIATVIKQVTLPPQKRLIELAIPGDVAEACRELCSELRRYAAAPAAAHDPAEGAPEDPFDHLGQEDELDAGAGEELEPDVAQEPGLPLPPGSAHAGATNARKPPPTDPHVQVALHRLLYLLFTQPAPKEVPTERKLDHRKHLLVLGLIFRSVKDSGTWSQPSRITQTIAALTHIGRLVFMRAMHESPVGDGLDPDEFDVARLKFDAVARKYLEEWAGAPMPTLYGHLRALSAMKSAYEHRFAFNSSDHSGEDVVFPNNAVLTVDHMGGIIRQLLHRIQARFEDVYRSLGIFGNPDFEIPPTCRIVDDPANSTAGYGFTSDTANAWHTGPTILNHILAHEAIFKRFAILDQNGKLRWLPFACHQVMAAIHAIHLDLASAILLTSGEPPRGTELSTHSYRNVPGGAMRNAFWLCGVFTLMGTYNKNSHLTGTEQCMVRVPAIPIGELFTKLLVHLRPLYSEWQYAFRPGMYENSLYQLFAGLNEPVVTEHLSKALCDYIQQHAPLSMGVRLHRQYMSFVTSQHQLIFAELANDASATNHQIGHTARTDDTNYHPDRRFPKGLPMRQFYSDLRTSGAFHALFLGDYTLLEQAIKPSPRQADILARIRRLQGIGAATDAPIPAGPGPAASGPPMITIAPSDLLVLQEAIKSMAESAATKAVATAMHIIDPKATYTSQDGTPYTDPNPSTHPFFLRTLRQYMQDPAAAFKTTSQARVVALMYGRKDHVLYVAPTGSGKTLPGLLNAKLLDDGQTTVILLPLRVMHEQYHLLCSRITLPCESWKLQSRPEAPLPIVLATIDYAALVTFQNYLRRLHSTGRLARIIIDEAHLMVDHADFRRVMAALAWFGAAGVQIVLLTATAPPSLESHILKAVGVKTCITVRESTVRPNISYRVVRCSDPRQSLIDTVNTVLDSSPDARILVFCRTAIEASKLSQALTTPDRSVPACYAKAEGIEEMAAKFRLGDTPCIVGTTVLSVGFDARVTHVFELDTSFSTLDYNQRAGRAGRDASSPPVYMVSFIRSGVPPGPAYTKDGAAADPVGKEYIKTVVGDTGICRRFLLQQFVDGKGITCAEVAPKTHMCDVCETASRHAPPRTHSKLARAQQTQAGISDPLAPPMDVPLSHQLSAKLSQLAFPPVRPLPPSDSMGWEIANVLETLSHSCAACWIVHTGLVSDHLPQDCPILSKEERLQKYAIWRSGLHRATAFCHTCYCPQHLKYVDSRGVSTAIHPYTSTHRACMVKDALTLSVWLIIRLSEVPEACEKLLPPADRFSDWMLTLPKDGDPSKYRPYQLLHAYLKSFSNTTDPADP</sequence>
<proteinExistence type="predicted"/>
<dbReference type="Proteomes" id="UP000814140">
    <property type="component" value="Unassembled WGS sequence"/>
</dbReference>
<gene>
    <name evidence="1" type="ORF">BV25DRAFT_1916911</name>
</gene>
<evidence type="ECO:0000313" key="1">
    <source>
        <dbReference type="EMBL" id="KAI0061564.1"/>
    </source>
</evidence>
<accession>A0ACB8SYK8</accession>
<organism evidence="1 2">
    <name type="scientific">Artomyces pyxidatus</name>
    <dbReference type="NCBI Taxonomy" id="48021"/>
    <lineage>
        <taxon>Eukaryota</taxon>
        <taxon>Fungi</taxon>
        <taxon>Dikarya</taxon>
        <taxon>Basidiomycota</taxon>
        <taxon>Agaricomycotina</taxon>
        <taxon>Agaricomycetes</taxon>
        <taxon>Russulales</taxon>
        <taxon>Auriscalpiaceae</taxon>
        <taxon>Artomyces</taxon>
    </lineage>
</organism>
<evidence type="ECO:0000313" key="2">
    <source>
        <dbReference type="Proteomes" id="UP000814140"/>
    </source>
</evidence>
<protein>
    <submittedName>
        <fullName evidence="1">Uncharacterized protein</fullName>
    </submittedName>
</protein>
<reference evidence="1" key="2">
    <citation type="journal article" date="2022" name="New Phytol.">
        <title>Evolutionary transition to the ectomycorrhizal habit in the genomes of a hyperdiverse lineage of mushroom-forming fungi.</title>
        <authorList>
            <person name="Looney B."/>
            <person name="Miyauchi S."/>
            <person name="Morin E."/>
            <person name="Drula E."/>
            <person name="Courty P.E."/>
            <person name="Kohler A."/>
            <person name="Kuo A."/>
            <person name="LaButti K."/>
            <person name="Pangilinan J."/>
            <person name="Lipzen A."/>
            <person name="Riley R."/>
            <person name="Andreopoulos W."/>
            <person name="He G."/>
            <person name="Johnson J."/>
            <person name="Nolan M."/>
            <person name="Tritt A."/>
            <person name="Barry K.W."/>
            <person name="Grigoriev I.V."/>
            <person name="Nagy L.G."/>
            <person name="Hibbett D."/>
            <person name="Henrissat B."/>
            <person name="Matheny P.B."/>
            <person name="Labbe J."/>
            <person name="Martin F.M."/>
        </authorList>
    </citation>
    <scope>NUCLEOTIDE SEQUENCE</scope>
    <source>
        <strain evidence="1">HHB10654</strain>
    </source>
</reference>
<dbReference type="EMBL" id="MU277212">
    <property type="protein sequence ID" value="KAI0061564.1"/>
    <property type="molecule type" value="Genomic_DNA"/>
</dbReference>
<comment type="caution">
    <text evidence="1">The sequence shown here is derived from an EMBL/GenBank/DDBJ whole genome shotgun (WGS) entry which is preliminary data.</text>
</comment>
<name>A0ACB8SYK8_9AGAM</name>
<reference evidence="1" key="1">
    <citation type="submission" date="2021-03" db="EMBL/GenBank/DDBJ databases">
        <authorList>
            <consortium name="DOE Joint Genome Institute"/>
            <person name="Ahrendt S."/>
            <person name="Looney B.P."/>
            <person name="Miyauchi S."/>
            <person name="Morin E."/>
            <person name="Drula E."/>
            <person name="Courty P.E."/>
            <person name="Chicoki N."/>
            <person name="Fauchery L."/>
            <person name="Kohler A."/>
            <person name="Kuo A."/>
            <person name="Labutti K."/>
            <person name="Pangilinan J."/>
            <person name="Lipzen A."/>
            <person name="Riley R."/>
            <person name="Andreopoulos W."/>
            <person name="He G."/>
            <person name="Johnson J."/>
            <person name="Barry K.W."/>
            <person name="Grigoriev I.V."/>
            <person name="Nagy L."/>
            <person name="Hibbett D."/>
            <person name="Henrissat B."/>
            <person name="Matheny P.B."/>
            <person name="Labbe J."/>
            <person name="Martin F."/>
        </authorList>
    </citation>
    <scope>NUCLEOTIDE SEQUENCE</scope>
    <source>
        <strain evidence="1">HHB10654</strain>
    </source>
</reference>
<keyword evidence="2" id="KW-1185">Reference proteome</keyword>